<evidence type="ECO:0000313" key="4">
    <source>
        <dbReference type="Proteomes" id="UP000023541"/>
    </source>
</evidence>
<evidence type="ECO:0000313" key="3">
    <source>
        <dbReference type="EMBL" id="EZH71428.1"/>
    </source>
</evidence>
<sequence length="1816" mass="204396">MKKRLHFLFLIALFALQGIRSQTFPVTLLPQTIPPAPIYFSSYADASSTNSPLRLQIILNDLSVANREIKLKAYFEGNGIAFQSKDVVIGAPSLFIEGGIPLTLTNVELAPYFTFENITGISPTAYGQVIPEGSYQFCFEVFDSLTGARISQKTCATTYIFQNEPPLLVTPYNRDDITEQNPLNLMFQWTPRHINVSNVQYELSIVEIWDQTINPQAAFLASPPFFQTTTTNTSYLYSPADPLFLPNKRYAWRVQAKALNGAEEIGLFKNNGFSEVYWFNYVAPCDTPNNARHEVKGAQQVNILWDDFTTDVPEFVVRYREKGNNNEWFFSRTSGNWITLWDLRPGTTYEYQVNKKCLISESEYSIVQTFTTLEESDETSLINCGISPDMNIENMEPLEQLLPGNMFKAGDFPVKVIEANGSNGRFSGKGYVSFPYFKNIKVAVNFTNIFVNNESQLAEGTVVTVYDPSWGNILDVDEVIDVVEDIADVVTGGDNIEIPQLDYDIDTNDISITDGQIIITKPDGTQDTFDYDEGDTYTITDASGDEWTVDDKGNITQTGQGDPSPPLTSNNADGIRSGTHDGTIDDPYVDTITNDIVNVTFRTDSDTRFALDQVNNDYETSKYPKINTSADQSYYPAHKAAVQGEDDVFYADIEISDAKINIDSLIIKTVENKAIKHERIAGTNTYKITVSGANPYRTEECVVTYLDPTDNKYKIAASFFVHHIKKHTEVPVQVVTVNGGNAITNFEAELNDIFGRAGGKFKVKSDVIDITIAQNSWDENNNNIIDYDGSGLLSDYPTELKNIYQEFKKQYPDYDSRQYFIFVLGKDLSVSKPLSGFMPKTRQWGFIFESHLGEGLEKKDSALKVAAHELGHGVYTLAHPFGEDSDNSGQANTWLMDYGNGTELGYPNWATMSDPSLKLYLFQDDSGNEFAGSYALAPNFKFVFIRESSTLYVNPTKKKITGTLPGFIVRGKNGESDTYYNWDFTQNKYVDKDNPEKSYPVTPENTISYDSKINLFYNLDAGCGQKGSIQLEYKDISKHFEQLTSNSLTSEQKANNVNALIANHTKTKSRPVPCSSSNISNNGWFEIPIDCSSSDIKELVEPEVDKINALVTETDIDVVVKTINDIKYKCVFNNVAYDILENLIEKLAKGSIKEQKERALVKLLIFVKKEDIQSLFGLLNKDGNLSNVFKEVQNATFSLFGEQDNQDRLLKVLANKFKNLKEDPNKWLVINTLIKAKYNDIKDANKKEFIGLLLASMKEYENNREKIGGIVEFFSEMLIDDCKNLTDYKIVFELASLRFENKEAFSSFTQGNRIKLKVPGFIFDIDCSVNDSGLGRKWSWVKPGRFYSYCSNQQTNDFTQAQVDNAFSWAGYLRDNEMAANLYPDKTEELLNIFKTQFSLHIQNTKEVNQNFWSTADIVCNNLNSILNHININESSTSLKDVDKQTKFSVLEKYFECSNNSISINFEKIDNSILKLLASFDKEDVSVLHTLENIGIDKIHQKLKQDENFTTLAKAFVWMGGQAFNSNYYNKVDLDQILNKDGKIKNYTSVLSLESNMLQFDNFSASIESKTKIKINGTGKSYDYNQMMVVYAADNFKFLDKNFKKGDVLVMPLIQAYAMSKSNRKIVAEKIAWTAVDGVLLFVGVGEFKILFTAGNYIRKAIVASDLIGNAAGILGNVLNESALSPQDRYKLQMLAIIASLPQLSTSIKGIDNMVSSLDSKINKLNNVSHRKALNDYFSEVKAKLPAASGLSDFIAILKQKKLFAKYDGLSDSLKKLFKEDFLTASDEVLEALKNEDAFSAWKHFRGINKTNIICN</sequence>
<keyword evidence="1" id="KW-0732">Signal</keyword>
<dbReference type="CDD" id="cd00063">
    <property type="entry name" value="FN3"/>
    <property type="match status" value="1"/>
</dbReference>
<dbReference type="InterPro" id="IPR013783">
    <property type="entry name" value="Ig-like_fold"/>
</dbReference>
<dbReference type="EMBL" id="AQRA01000016">
    <property type="protein sequence ID" value="EZH71428.1"/>
    <property type="molecule type" value="Genomic_DNA"/>
</dbReference>
<dbReference type="Proteomes" id="UP000023541">
    <property type="component" value="Unassembled WGS sequence"/>
</dbReference>
<organism evidence="3 4">
    <name type="scientific">Aquimarina atlantica</name>
    <dbReference type="NCBI Taxonomy" id="1317122"/>
    <lineage>
        <taxon>Bacteria</taxon>
        <taxon>Pseudomonadati</taxon>
        <taxon>Bacteroidota</taxon>
        <taxon>Flavobacteriia</taxon>
        <taxon>Flavobacteriales</taxon>
        <taxon>Flavobacteriaceae</taxon>
        <taxon>Aquimarina</taxon>
    </lineage>
</organism>
<dbReference type="InterPro" id="IPR003961">
    <property type="entry name" value="FN3_dom"/>
</dbReference>
<evidence type="ECO:0000256" key="1">
    <source>
        <dbReference type="SAM" id="SignalP"/>
    </source>
</evidence>
<dbReference type="eggNOG" id="COG3179">
    <property type="taxonomic scope" value="Bacteria"/>
</dbReference>
<feature type="chain" id="PRO_5001511722" description="Fibronectin type-III domain-containing protein" evidence="1">
    <location>
        <begin position="21"/>
        <end position="1816"/>
    </location>
</feature>
<proteinExistence type="predicted"/>
<protein>
    <recommendedName>
        <fullName evidence="2">Fibronectin type-III domain-containing protein</fullName>
    </recommendedName>
</protein>
<dbReference type="OrthoDB" id="1521695at2"/>
<evidence type="ECO:0000259" key="2">
    <source>
        <dbReference type="PROSITE" id="PS50853"/>
    </source>
</evidence>
<gene>
    <name evidence="3" type="ORF">ATO12_07470</name>
</gene>
<feature type="signal peptide" evidence="1">
    <location>
        <begin position="1"/>
        <end position="20"/>
    </location>
</feature>
<dbReference type="STRING" id="1317122.ATO12_07470"/>
<dbReference type="SUPFAM" id="SSF49265">
    <property type="entry name" value="Fibronectin type III"/>
    <property type="match status" value="1"/>
</dbReference>
<comment type="caution">
    <text evidence="3">The sequence shown here is derived from an EMBL/GenBank/DDBJ whole genome shotgun (WGS) entry which is preliminary data.</text>
</comment>
<dbReference type="InterPro" id="IPR036116">
    <property type="entry name" value="FN3_sf"/>
</dbReference>
<name>A0A023BP09_9FLAO</name>
<reference evidence="3 4" key="1">
    <citation type="submission" date="2014-04" db="EMBL/GenBank/DDBJ databases">
        <title>Aquimarina sp. 22II-S11-z7 Genome Sequencing.</title>
        <authorList>
            <person name="Lai Q."/>
        </authorList>
    </citation>
    <scope>NUCLEOTIDE SEQUENCE [LARGE SCALE GENOMIC DNA]</scope>
    <source>
        <strain evidence="3 4">22II-S11-z7</strain>
    </source>
</reference>
<dbReference type="PROSITE" id="PS50853">
    <property type="entry name" value="FN3"/>
    <property type="match status" value="1"/>
</dbReference>
<keyword evidence="4" id="KW-1185">Reference proteome</keyword>
<feature type="domain" description="Fibronectin type-III" evidence="2">
    <location>
        <begin position="287"/>
        <end position="375"/>
    </location>
</feature>
<dbReference type="Gene3D" id="2.60.40.10">
    <property type="entry name" value="Immunoglobulins"/>
    <property type="match status" value="1"/>
</dbReference>
<accession>A0A023BP09</accession>
<dbReference type="RefSeq" id="WP_131248890.1">
    <property type="nucleotide sequence ID" value="NZ_AQRA01000016.1"/>
</dbReference>